<dbReference type="Gene3D" id="1.10.10.60">
    <property type="entry name" value="Homeodomain-like"/>
    <property type="match status" value="1"/>
</dbReference>
<dbReference type="Proteomes" id="UP000823660">
    <property type="component" value="Unassembled WGS sequence"/>
</dbReference>
<evidence type="ECO:0000313" key="1">
    <source>
        <dbReference type="EMBL" id="MBO8467173.1"/>
    </source>
</evidence>
<reference evidence="1" key="1">
    <citation type="submission" date="2020-10" db="EMBL/GenBank/DDBJ databases">
        <authorList>
            <person name="Gilroy R."/>
        </authorList>
    </citation>
    <scope>NUCLEOTIDE SEQUENCE</scope>
    <source>
        <strain evidence="1">B1-15692</strain>
    </source>
</reference>
<accession>A0A9D9I8M5</accession>
<gene>
    <name evidence="1" type="ORF">IAB99_05350</name>
</gene>
<dbReference type="AlphaFoldDB" id="A0A9D9I8M5"/>
<name>A0A9D9I8M5_9BACT</name>
<evidence type="ECO:0000313" key="2">
    <source>
        <dbReference type="Proteomes" id="UP000823660"/>
    </source>
</evidence>
<reference evidence="1" key="2">
    <citation type="journal article" date="2021" name="PeerJ">
        <title>Extensive microbial diversity within the chicken gut microbiome revealed by metagenomics and culture.</title>
        <authorList>
            <person name="Gilroy R."/>
            <person name="Ravi A."/>
            <person name="Getino M."/>
            <person name="Pursley I."/>
            <person name="Horton D.L."/>
            <person name="Alikhan N.F."/>
            <person name="Baker D."/>
            <person name="Gharbi K."/>
            <person name="Hall N."/>
            <person name="Watson M."/>
            <person name="Adriaenssens E.M."/>
            <person name="Foster-Nyarko E."/>
            <person name="Jarju S."/>
            <person name="Secka A."/>
            <person name="Antonio M."/>
            <person name="Oren A."/>
            <person name="Chaudhuri R.R."/>
            <person name="La Ragione R."/>
            <person name="Hildebrand F."/>
            <person name="Pallen M.J."/>
        </authorList>
    </citation>
    <scope>NUCLEOTIDE SEQUENCE</scope>
    <source>
        <strain evidence="1">B1-15692</strain>
    </source>
</reference>
<comment type="caution">
    <text evidence="1">The sequence shown here is derived from an EMBL/GenBank/DDBJ whole genome shotgun (WGS) entry which is preliminary data.</text>
</comment>
<organism evidence="1 2">
    <name type="scientific">Candidatus Cryptobacteroides faecipullorum</name>
    <dbReference type="NCBI Taxonomy" id="2840764"/>
    <lineage>
        <taxon>Bacteria</taxon>
        <taxon>Pseudomonadati</taxon>
        <taxon>Bacteroidota</taxon>
        <taxon>Bacteroidia</taxon>
        <taxon>Bacteroidales</taxon>
        <taxon>Candidatus Cryptobacteroides</taxon>
    </lineage>
</organism>
<sequence>MGNITLACRAVGIKRQTYYNWIEKDEDFRKACDSINEESIDFVENKLFSRINDNDTTAIIFYLKTKGRSRGYIEKQEMEFSGSRERPIIVFEDSSTDGQD</sequence>
<evidence type="ECO:0008006" key="3">
    <source>
        <dbReference type="Google" id="ProtNLM"/>
    </source>
</evidence>
<dbReference type="EMBL" id="JADIMH010000031">
    <property type="protein sequence ID" value="MBO8467173.1"/>
    <property type="molecule type" value="Genomic_DNA"/>
</dbReference>
<proteinExistence type="predicted"/>
<protein>
    <recommendedName>
        <fullName evidence="3">Homeodomain phBC6A51-type domain-containing protein</fullName>
    </recommendedName>
</protein>